<dbReference type="Pfam" id="PF00319">
    <property type="entry name" value="SRF-TF"/>
    <property type="match status" value="1"/>
</dbReference>
<dbReference type="Proteomes" id="UP000295252">
    <property type="component" value="Chromosome XI"/>
</dbReference>
<gene>
    <name evidence="8" type="ORF">GSCOC_T00023119001</name>
</gene>
<evidence type="ECO:0000313" key="8">
    <source>
        <dbReference type="EMBL" id="CDP06331.1"/>
    </source>
</evidence>
<feature type="domain" description="MADS-box" evidence="7">
    <location>
        <begin position="14"/>
        <end position="74"/>
    </location>
</feature>
<evidence type="ECO:0000256" key="6">
    <source>
        <dbReference type="SAM" id="MobiDB-lite"/>
    </source>
</evidence>
<dbReference type="SMART" id="SM00432">
    <property type="entry name" value="MADS"/>
    <property type="match status" value="1"/>
</dbReference>
<organism evidence="8 9">
    <name type="scientific">Coffea canephora</name>
    <name type="common">Robusta coffee</name>
    <dbReference type="NCBI Taxonomy" id="49390"/>
    <lineage>
        <taxon>Eukaryota</taxon>
        <taxon>Viridiplantae</taxon>
        <taxon>Streptophyta</taxon>
        <taxon>Embryophyta</taxon>
        <taxon>Tracheophyta</taxon>
        <taxon>Spermatophyta</taxon>
        <taxon>Magnoliopsida</taxon>
        <taxon>eudicotyledons</taxon>
        <taxon>Gunneridae</taxon>
        <taxon>Pentapetalae</taxon>
        <taxon>asterids</taxon>
        <taxon>lamiids</taxon>
        <taxon>Gentianales</taxon>
        <taxon>Rubiaceae</taxon>
        <taxon>Ixoroideae</taxon>
        <taxon>Gardenieae complex</taxon>
        <taxon>Bertiereae - Coffeeae clade</taxon>
        <taxon>Coffeeae</taxon>
        <taxon>Coffea</taxon>
    </lineage>
</organism>
<dbReference type="GO" id="GO:0005634">
    <property type="term" value="C:nucleus"/>
    <property type="evidence" value="ECO:0007669"/>
    <property type="project" value="UniProtKB-SubCell"/>
</dbReference>
<evidence type="ECO:0000256" key="1">
    <source>
        <dbReference type="ARBA" id="ARBA00004123"/>
    </source>
</evidence>
<dbReference type="SUPFAM" id="SSF55455">
    <property type="entry name" value="SRF-like"/>
    <property type="match status" value="1"/>
</dbReference>
<dbReference type="InterPro" id="IPR036879">
    <property type="entry name" value="TF_MADSbox_sf"/>
</dbReference>
<dbReference type="AlphaFoldDB" id="A0A068UCY2"/>
<keyword evidence="2" id="KW-0805">Transcription regulation</keyword>
<dbReference type="STRING" id="49390.A0A068UCY2"/>
<name>A0A068UCY2_COFCA</name>
<evidence type="ECO:0000259" key="7">
    <source>
        <dbReference type="PROSITE" id="PS50066"/>
    </source>
</evidence>
<evidence type="ECO:0000313" key="9">
    <source>
        <dbReference type="Proteomes" id="UP000295252"/>
    </source>
</evidence>
<sequence>MEENAVILNKRNFGGRRKIQIKKIEKKKNLLVSFSKRRAGLFKKAEEYSKKSGAQVAILVQSPGGRFFTFGGPDSASVDSILNQYLAGMMPSSSSSSSAKNGTVVDDQGKSNPVEIEENTMEEEVIEQGLMETNQVSDGKESLLKQLLDNDDLQCFDELENYMVTMKGLESEELSQEDDGTNRAADDTINGDPDSSSLLNPNVNLDYFGGFPVNNDQMIGVADTAVNDANPVYFSGLPVTNDFFQEYNEMTRAAADAASSSLLIPKVNLDYFSGLPKNNDFFQDDEMARPADTINGDADPSSLAIPNVNLDYFGGLPMNNDFFQDDEMKRAADAVNGDVDSSSLLIPSVNLDCLGGLPLDCDFDEPSPQYNDWKKSTYSRYRDMVN</sequence>
<evidence type="ECO:0000256" key="4">
    <source>
        <dbReference type="ARBA" id="ARBA00023163"/>
    </source>
</evidence>
<dbReference type="PANTHER" id="PTHR11945">
    <property type="entry name" value="MADS BOX PROTEIN"/>
    <property type="match status" value="1"/>
</dbReference>
<dbReference type="InterPro" id="IPR002100">
    <property type="entry name" value="TF_MADSbox"/>
</dbReference>
<dbReference type="Gene3D" id="3.40.1810.10">
    <property type="entry name" value="Transcription factor, MADS-box"/>
    <property type="match status" value="1"/>
</dbReference>
<dbReference type="InParanoid" id="A0A068UCY2"/>
<reference evidence="9" key="1">
    <citation type="journal article" date="2014" name="Science">
        <title>The coffee genome provides insight into the convergent evolution of caffeine biosynthesis.</title>
        <authorList>
            <person name="Denoeud F."/>
            <person name="Carretero-Paulet L."/>
            <person name="Dereeper A."/>
            <person name="Droc G."/>
            <person name="Guyot R."/>
            <person name="Pietrella M."/>
            <person name="Zheng C."/>
            <person name="Alberti A."/>
            <person name="Anthony F."/>
            <person name="Aprea G."/>
            <person name="Aury J.M."/>
            <person name="Bento P."/>
            <person name="Bernard M."/>
            <person name="Bocs S."/>
            <person name="Campa C."/>
            <person name="Cenci A."/>
            <person name="Combes M.C."/>
            <person name="Crouzillat D."/>
            <person name="Da Silva C."/>
            <person name="Daddiego L."/>
            <person name="De Bellis F."/>
            <person name="Dussert S."/>
            <person name="Garsmeur O."/>
            <person name="Gayraud T."/>
            <person name="Guignon V."/>
            <person name="Jahn K."/>
            <person name="Jamilloux V."/>
            <person name="Joet T."/>
            <person name="Labadie K."/>
            <person name="Lan T."/>
            <person name="Leclercq J."/>
            <person name="Lepelley M."/>
            <person name="Leroy T."/>
            <person name="Li L.T."/>
            <person name="Librado P."/>
            <person name="Lopez L."/>
            <person name="Munoz A."/>
            <person name="Noel B."/>
            <person name="Pallavicini A."/>
            <person name="Perrotta G."/>
            <person name="Poncet V."/>
            <person name="Pot D."/>
            <person name="Priyono X."/>
            <person name="Rigoreau M."/>
            <person name="Rouard M."/>
            <person name="Rozas J."/>
            <person name="Tranchant-Dubreuil C."/>
            <person name="VanBuren R."/>
            <person name="Zhang Q."/>
            <person name="Andrade A.C."/>
            <person name="Argout X."/>
            <person name="Bertrand B."/>
            <person name="de Kochko A."/>
            <person name="Graziosi G."/>
            <person name="Henry R.J."/>
            <person name="Jayarama X."/>
            <person name="Ming R."/>
            <person name="Nagai C."/>
            <person name="Rounsley S."/>
            <person name="Sankoff D."/>
            <person name="Giuliano G."/>
            <person name="Albert V.A."/>
            <person name="Wincker P."/>
            <person name="Lashermes P."/>
        </authorList>
    </citation>
    <scope>NUCLEOTIDE SEQUENCE [LARGE SCALE GENOMIC DNA]</scope>
    <source>
        <strain evidence="9">cv. DH200-94</strain>
    </source>
</reference>
<feature type="region of interest" description="Disordered" evidence="6">
    <location>
        <begin position="91"/>
        <end position="110"/>
    </location>
</feature>
<dbReference type="GO" id="GO:0000981">
    <property type="term" value="F:DNA-binding transcription factor activity, RNA polymerase II-specific"/>
    <property type="evidence" value="ECO:0007669"/>
    <property type="project" value="TreeGrafter"/>
</dbReference>
<dbReference type="PANTHER" id="PTHR11945:SF629">
    <property type="entry name" value="OS02G0164450 PROTEIN"/>
    <property type="match status" value="1"/>
</dbReference>
<proteinExistence type="predicted"/>
<evidence type="ECO:0000256" key="2">
    <source>
        <dbReference type="ARBA" id="ARBA00023015"/>
    </source>
</evidence>
<comment type="subcellular location">
    <subcellularLocation>
        <location evidence="1">Nucleus</location>
    </subcellularLocation>
</comment>
<feature type="region of interest" description="Disordered" evidence="6">
    <location>
        <begin position="171"/>
        <end position="198"/>
    </location>
</feature>
<accession>A0A068UCY2</accession>
<dbReference type="GO" id="GO:0046983">
    <property type="term" value="F:protein dimerization activity"/>
    <property type="evidence" value="ECO:0007669"/>
    <property type="project" value="InterPro"/>
</dbReference>
<evidence type="ECO:0000256" key="5">
    <source>
        <dbReference type="ARBA" id="ARBA00023242"/>
    </source>
</evidence>
<protein>
    <recommendedName>
        <fullName evidence="7">MADS-box domain-containing protein</fullName>
    </recommendedName>
</protein>
<dbReference type="PROSITE" id="PS50066">
    <property type="entry name" value="MADS_BOX_2"/>
    <property type="match status" value="1"/>
</dbReference>
<keyword evidence="4" id="KW-0804">Transcription</keyword>
<dbReference type="GO" id="GO:0000978">
    <property type="term" value="F:RNA polymerase II cis-regulatory region sequence-specific DNA binding"/>
    <property type="evidence" value="ECO:0007669"/>
    <property type="project" value="TreeGrafter"/>
</dbReference>
<keyword evidence="5" id="KW-0539">Nucleus</keyword>
<keyword evidence="9" id="KW-1185">Reference proteome</keyword>
<dbReference type="PRINTS" id="PR00404">
    <property type="entry name" value="MADSDOMAIN"/>
</dbReference>
<dbReference type="Gramene" id="CDP06331">
    <property type="protein sequence ID" value="CDP06331"/>
    <property type="gene ID" value="GSCOC_T00023119001"/>
</dbReference>
<evidence type="ECO:0000256" key="3">
    <source>
        <dbReference type="ARBA" id="ARBA00023125"/>
    </source>
</evidence>
<keyword evidence="3" id="KW-0238">DNA-binding</keyword>
<dbReference type="EMBL" id="HG739105">
    <property type="protein sequence ID" value="CDP06331.1"/>
    <property type="molecule type" value="Genomic_DNA"/>
</dbReference>